<dbReference type="SMART" id="SM00389">
    <property type="entry name" value="HOX"/>
    <property type="match status" value="1"/>
</dbReference>
<feature type="domain" description="Homeobox" evidence="8">
    <location>
        <begin position="93"/>
        <end position="153"/>
    </location>
</feature>
<keyword evidence="4 5" id="KW-0539">Nucleus</keyword>
<proteinExistence type="predicted"/>
<dbReference type="PROSITE" id="PS50071">
    <property type="entry name" value="HOMEOBOX_2"/>
    <property type="match status" value="1"/>
</dbReference>
<evidence type="ECO:0000256" key="4">
    <source>
        <dbReference type="ARBA" id="ARBA00023242"/>
    </source>
</evidence>
<feature type="region of interest" description="Disordered" evidence="7">
    <location>
        <begin position="55"/>
        <end position="83"/>
    </location>
</feature>
<protein>
    <recommendedName>
        <fullName evidence="8">Homeobox domain-containing protein</fullName>
    </recommendedName>
</protein>
<name>A0A3S1BRW6_ELYCH</name>
<dbReference type="PRINTS" id="PR00031">
    <property type="entry name" value="HTHREPRESSR"/>
</dbReference>
<keyword evidence="2 5" id="KW-0238">DNA-binding</keyword>
<dbReference type="GO" id="GO:0000981">
    <property type="term" value="F:DNA-binding transcription factor activity, RNA polymerase II-specific"/>
    <property type="evidence" value="ECO:0007669"/>
    <property type="project" value="InterPro"/>
</dbReference>
<feature type="region of interest" description="Disordered" evidence="7">
    <location>
        <begin position="153"/>
        <end position="326"/>
    </location>
</feature>
<feature type="compositionally biased region" description="Polar residues" evidence="7">
    <location>
        <begin position="187"/>
        <end position="198"/>
    </location>
</feature>
<dbReference type="InterPro" id="IPR020479">
    <property type="entry name" value="HD_metazoa"/>
</dbReference>
<dbReference type="STRING" id="188477.A0A3S1BRW6"/>
<dbReference type="PANTHER" id="PTHR24327:SF81">
    <property type="entry name" value="HOMEOTIC PROTEIN DISTAL-LESS-RELATED"/>
    <property type="match status" value="1"/>
</dbReference>
<dbReference type="EMBL" id="RQTK01000041">
    <property type="protein sequence ID" value="RUS90064.1"/>
    <property type="molecule type" value="Genomic_DNA"/>
</dbReference>
<comment type="subcellular location">
    <subcellularLocation>
        <location evidence="5 6">Nucleus</location>
    </subcellularLocation>
</comment>
<organism evidence="9 10">
    <name type="scientific">Elysia chlorotica</name>
    <name type="common">Eastern emerald elysia</name>
    <name type="synonym">Sea slug</name>
    <dbReference type="NCBI Taxonomy" id="188477"/>
    <lineage>
        <taxon>Eukaryota</taxon>
        <taxon>Metazoa</taxon>
        <taxon>Spiralia</taxon>
        <taxon>Lophotrochozoa</taxon>
        <taxon>Mollusca</taxon>
        <taxon>Gastropoda</taxon>
        <taxon>Heterobranchia</taxon>
        <taxon>Euthyneura</taxon>
        <taxon>Panpulmonata</taxon>
        <taxon>Sacoglossa</taxon>
        <taxon>Placobranchoidea</taxon>
        <taxon>Plakobranchidae</taxon>
        <taxon>Elysia</taxon>
    </lineage>
</organism>
<evidence type="ECO:0000259" key="8">
    <source>
        <dbReference type="PROSITE" id="PS50071"/>
    </source>
</evidence>
<gene>
    <name evidence="9" type="ORF">EGW08_002177</name>
</gene>
<evidence type="ECO:0000256" key="5">
    <source>
        <dbReference type="PROSITE-ProRule" id="PRU00108"/>
    </source>
</evidence>
<keyword evidence="1" id="KW-0217">Developmental protein</keyword>
<feature type="compositionally biased region" description="Low complexity" evidence="7">
    <location>
        <begin position="317"/>
        <end position="326"/>
    </location>
</feature>
<keyword evidence="10" id="KW-1185">Reference proteome</keyword>
<feature type="non-terminal residue" evidence="9">
    <location>
        <position position="326"/>
    </location>
</feature>
<reference evidence="9 10" key="1">
    <citation type="submission" date="2019-01" db="EMBL/GenBank/DDBJ databases">
        <title>A draft genome assembly of the solar-powered sea slug Elysia chlorotica.</title>
        <authorList>
            <person name="Cai H."/>
            <person name="Li Q."/>
            <person name="Fang X."/>
            <person name="Li J."/>
            <person name="Curtis N.E."/>
            <person name="Altenburger A."/>
            <person name="Shibata T."/>
            <person name="Feng M."/>
            <person name="Maeda T."/>
            <person name="Schwartz J.A."/>
            <person name="Shigenobu S."/>
            <person name="Lundholm N."/>
            <person name="Nishiyama T."/>
            <person name="Yang H."/>
            <person name="Hasebe M."/>
            <person name="Li S."/>
            <person name="Pierce S.K."/>
            <person name="Wang J."/>
        </authorList>
    </citation>
    <scope>NUCLEOTIDE SEQUENCE [LARGE SCALE GENOMIC DNA]</scope>
    <source>
        <strain evidence="9">EC2010</strain>
        <tissue evidence="9">Whole organism of an adult</tissue>
    </source>
</reference>
<feature type="compositionally biased region" description="Basic residues" evidence="7">
    <location>
        <begin position="304"/>
        <end position="316"/>
    </location>
</feature>
<dbReference type="CDD" id="cd00086">
    <property type="entry name" value="homeodomain"/>
    <property type="match status" value="1"/>
</dbReference>
<dbReference type="FunFam" id="1.10.10.60:FF:000233">
    <property type="entry name" value="Distal-less, isoform C"/>
    <property type="match status" value="1"/>
</dbReference>
<evidence type="ECO:0000313" key="9">
    <source>
        <dbReference type="EMBL" id="RUS90064.1"/>
    </source>
</evidence>
<dbReference type="Proteomes" id="UP000271974">
    <property type="component" value="Unassembled WGS sequence"/>
</dbReference>
<dbReference type="AlphaFoldDB" id="A0A3S1BRW6"/>
<dbReference type="InterPro" id="IPR000047">
    <property type="entry name" value="HTH_motif"/>
</dbReference>
<sequence>MSHHHHHHPAYQLRAAQYGSAHAQHAQGHDSVFSSGQHGRALAYPFGMNGMGGNPYGSPGAHPFSVSPYQTPSPPRDDKSQVEEQLRINGKGKKMRKPRTIYSSLQLQQLNRRFQRTQYLALPERAELAAALGLTQTQVKIWFQNRRSKYKKIMKQGGAPPPPPSSQPQSSSPGGAPTPSLGGVVNVKQQPGSQSNSFLDEGPPTGNSSDMHPGSQGSPTPQPHGGIQHPGSQGTPTPMLPASSPLSHHHHHHQHHQHQQQQHQQHQHHPHHSHHNNHQGGAAGGVLSWSDLGAAGGIPTSGHVHSHGGQHVHPHAHSVSSAAAHQ</sequence>
<dbReference type="Gene3D" id="1.10.10.60">
    <property type="entry name" value="Homeodomain-like"/>
    <property type="match status" value="1"/>
</dbReference>
<feature type="DNA-binding region" description="Homeobox" evidence="5">
    <location>
        <begin position="95"/>
        <end position="154"/>
    </location>
</feature>
<comment type="caution">
    <text evidence="9">The sequence shown here is derived from an EMBL/GenBank/DDBJ whole genome shotgun (WGS) entry which is preliminary data.</text>
</comment>
<evidence type="ECO:0000256" key="7">
    <source>
        <dbReference type="SAM" id="MobiDB-lite"/>
    </source>
</evidence>
<dbReference type="InterPro" id="IPR001356">
    <property type="entry name" value="HD"/>
</dbReference>
<dbReference type="PRINTS" id="PR00024">
    <property type="entry name" value="HOMEOBOX"/>
</dbReference>
<keyword evidence="3 5" id="KW-0371">Homeobox</keyword>
<dbReference type="InterPro" id="IPR017970">
    <property type="entry name" value="Homeobox_CS"/>
</dbReference>
<dbReference type="GO" id="GO:0005634">
    <property type="term" value="C:nucleus"/>
    <property type="evidence" value="ECO:0007669"/>
    <property type="project" value="UniProtKB-SubCell"/>
</dbReference>
<evidence type="ECO:0000256" key="1">
    <source>
        <dbReference type="ARBA" id="ARBA00022473"/>
    </source>
</evidence>
<feature type="compositionally biased region" description="Polar residues" evidence="7">
    <location>
        <begin position="205"/>
        <end position="219"/>
    </location>
</feature>
<feature type="compositionally biased region" description="Basic residues" evidence="7">
    <location>
        <begin position="265"/>
        <end position="277"/>
    </location>
</feature>
<dbReference type="SUPFAM" id="SSF46689">
    <property type="entry name" value="Homeodomain-like"/>
    <property type="match status" value="1"/>
</dbReference>
<evidence type="ECO:0000313" key="10">
    <source>
        <dbReference type="Proteomes" id="UP000271974"/>
    </source>
</evidence>
<dbReference type="PANTHER" id="PTHR24327">
    <property type="entry name" value="HOMEOBOX PROTEIN"/>
    <property type="match status" value="1"/>
</dbReference>
<dbReference type="GO" id="GO:0000978">
    <property type="term" value="F:RNA polymerase II cis-regulatory region sequence-specific DNA binding"/>
    <property type="evidence" value="ECO:0007669"/>
    <property type="project" value="TreeGrafter"/>
</dbReference>
<dbReference type="Pfam" id="PF00046">
    <property type="entry name" value="Homeodomain"/>
    <property type="match status" value="1"/>
</dbReference>
<feature type="compositionally biased region" description="Low complexity" evidence="7">
    <location>
        <begin position="167"/>
        <end position="183"/>
    </location>
</feature>
<feature type="compositionally biased region" description="Basic residues" evidence="7">
    <location>
        <begin position="247"/>
        <end position="258"/>
    </location>
</feature>
<evidence type="ECO:0000256" key="6">
    <source>
        <dbReference type="RuleBase" id="RU000682"/>
    </source>
</evidence>
<evidence type="ECO:0000256" key="2">
    <source>
        <dbReference type="ARBA" id="ARBA00023125"/>
    </source>
</evidence>
<dbReference type="PROSITE" id="PS00027">
    <property type="entry name" value="HOMEOBOX_1"/>
    <property type="match status" value="1"/>
</dbReference>
<accession>A0A3S1BRW6</accession>
<dbReference type="OrthoDB" id="6159439at2759"/>
<evidence type="ECO:0000256" key="3">
    <source>
        <dbReference type="ARBA" id="ARBA00023155"/>
    </source>
</evidence>
<dbReference type="InterPro" id="IPR009057">
    <property type="entry name" value="Homeodomain-like_sf"/>
</dbReference>
<dbReference type="InterPro" id="IPR050460">
    <property type="entry name" value="Distal-less_Homeobox_TF"/>
</dbReference>